<evidence type="ECO:0000256" key="2">
    <source>
        <dbReference type="SAM" id="MobiDB-lite"/>
    </source>
</evidence>
<name>A0A8E2F5H3_9PEZI</name>
<protein>
    <submittedName>
        <fullName evidence="3">Uncharacterized protein</fullName>
    </submittedName>
</protein>
<proteinExistence type="predicted"/>
<evidence type="ECO:0000313" key="3">
    <source>
        <dbReference type="EMBL" id="OCL10921.1"/>
    </source>
</evidence>
<organism evidence="3 4">
    <name type="scientific">Glonium stellatum</name>
    <dbReference type="NCBI Taxonomy" id="574774"/>
    <lineage>
        <taxon>Eukaryota</taxon>
        <taxon>Fungi</taxon>
        <taxon>Dikarya</taxon>
        <taxon>Ascomycota</taxon>
        <taxon>Pezizomycotina</taxon>
        <taxon>Dothideomycetes</taxon>
        <taxon>Pleosporomycetidae</taxon>
        <taxon>Gloniales</taxon>
        <taxon>Gloniaceae</taxon>
        <taxon>Glonium</taxon>
    </lineage>
</organism>
<evidence type="ECO:0000256" key="1">
    <source>
        <dbReference type="SAM" id="Coils"/>
    </source>
</evidence>
<gene>
    <name evidence="3" type="ORF">AOQ84DRAFT_361981</name>
</gene>
<keyword evidence="4" id="KW-1185">Reference proteome</keyword>
<dbReference type="AlphaFoldDB" id="A0A8E2F5H3"/>
<dbReference type="EMBL" id="KV749139">
    <property type="protein sequence ID" value="OCL10921.1"/>
    <property type="molecule type" value="Genomic_DNA"/>
</dbReference>
<feature type="coiled-coil region" evidence="1">
    <location>
        <begin position="52"/>
        <end position="100"/>
    </location>
</feature>
<reference evidence="3 4" key="1">
    <citation type="journal article" date="2016" name="Nat. Commun.">
        <title>Ectomycorrhizal ecology is imprinted in the genome of the dominant symbiotic fungus Cenococcum geophilum.</title>
        <authorList>
            <consortium name="DOE Joint Genome Institute"/>
            <person name="Peter M."/>
            <person name="Kohler A."/>
            <person name="Ohm R.A."/>
            <person name="Kuo A."/>
            <person name="Krutzmann J."/>
            <person name="Morin E."/>
            <person name="Arend M."/>
            <person name="Barry K.W."/>
            <person name="Binder M."/>
            <person name="Choi C."/>
            <person name="Clum A."/>
            <person name="Copeland A."/>
            <person name="Grisel N."/>
            <person name="Haridas S."/>
            <person name="Kipfer T."/>
            <person name="LaButti K."/>
            <person name="Lindquist E."/>
            <person name="Lipzen A."/>
            <person name="Maire R."/>
            <person name="Meier B."/>
            <person name="Mihaltcheva S."/>
            <person name="Molinier V."/>
            <person name="Murat C."/>
            <person name="Poggeler S."/>
            <person name="Quandt C.A."/>
            <person name="Sperisen C."/>
            <person name="Tritt A."/>
            <person name="Tisserant E."/>
            <person name="Crous P.W."/>
            <person name="Henrissat B."/>
            <person name="Nehls U."/>
            <person name="Egli S."/>
            <person name="Spatafora J.W."/>
            <person name="Grigoriev I.V."/>
            <person name="Martin F.M."/>
        </authorList>
    </citation>
    <scope>NUCLEOTIDE SEQUENCE [LARGE SCALE GENOMIC DNA]</scope>
    <source>
        <strain evidence="3 4">CBS 207.34</strain>
    </source>
</reference>
<feature type="region of interest" description="Disordered" evidence="2">
    <location>
        <begin position="153"/>
        <end position="215"/>
    </location>
</feature>
<feature type="compositionally biased region" description="Polar residues" evidence="2">
    <location>
        <begin position="248"/>
        <end position="271"/>
    </location>
</feature>
<accession>A0A8E2F5H3</accession>
<keyword evidence="1" id="KW-0175">Coiled coil</keyword>
<sequence>MSAGAKEGLSWQATGGCGNPCATNARNASFADDMEPFTKMIYDGMQGLVDIASEERERRREVESRIESQARQFRDLQIANEKLQDRYAEVLREKENLEERLYKATSGRSNVSNEVPRNIQSTRRKSLTVAGERPFHTQPLSYLGVPRVNNLSEQFPESNRSTSYRSARNSKTTLKSPVDRVQKCIQNNGGGIQEKPGSRRKSFPSKIPLSPSLPASIRKPPEAEYYISSRLFSQACTPSRAGSDAKRTYSSSLERQISRSGTPHQLPRSVSFSTDFLDPSLRDKSDKAPEYVCLIKVMKPERGTFHLSLPSILPSTVHNSVESLLRSWVIRIGELTYPYKQSINCINPLLDKQGIRGTLSRHGGKYAACRLCTETARPCVRVLPDVREKAKAGDMIIVLLPLTEELRHKKVENDQGYWLWKGGETIEELWE</sequence>
<feature type="region of interest" description="Disordered" evidence="2">
    <location>
        <begin position="237"/>
        <end position="271"/>
    </location>
</feature>
<evidence type="ECO:0000313" key="4">
    <source>
        <dbReference type="Proteomes" id="UP000250140"/>
    </source>
</evidence>
<dbReference type="Proteomes" id="UP000250140">
    <property type="component" value="Unassembled WGS sequence"/>
</dbReference>
<feature type="compositionally biased region" description="Polar residues" evidence="2">
    <location>
        <begin position="153"/>
        <end position="175"/>
    </location>
</feature>